<accession>A0A3A1P2I1</accession>
<proteinExistence type="predicted"/>
<feature type="signal peptide" evidence="2">
    <location>
        <begin position="1"/>
        <end position="21"/>
    </location>
</feature>
<gene>
    <name evidence="3" type="ORF">D2V17_20370</name>
</gene>
<feature type="compositionally biased region" description="Polar residues" evidence="1">
    <location>
        <begin position="173"/>
        <end position="185"/>
    </location>
</feature>
<evidence type="ECO:0000256" key="1">
    <source>
        <dbReference type="SAM" id="MobiDB-lite"/>
    </source>
</evidence>
<reference evidence="3 4" key="1">
    <citation type="submission" date="2018-08" db="EMBL/GenBank/DDBJ databases">
        <title>Erythrobacter zhengii sp.nov., a bacterium isolated from deep-sea sediment.</title>
        <authorList>
            <person name="Fang C."/>
            <person name="Wu Y.-H."/>
            <person name="Sun C."/>
            <person name="Wang H."/>
            <person name="Cheng H."/>
            <person name="Meng F.-X."/>
            <person name="Wang C.-S."/>
            <person name="Xu X.-W."/>
        </authorList>
    </citation>
    <scope>NUCLEOTIDE SEQUENCE [LARGE SCALE GENOMIC DNA]</scope>
    <source>
        <strain evidence="3 4">CCTCC AB 2015396</strain>
    </source>
</reference>
<dbReference type="AlphaFoldDB" id="A0A3A1P2I1"/>
<comment type="caution">
    <text evidence="3">The sequence shown here is derived from an EMBL/GenBank/DDBJ whole genome shotgun (WGS) entry which is preliminary data.</text>
</comment>
<feature type="compositionally biased region" description="Basic and acidic residues" evidence="1">
    <location>
        <begin position="215"/>
        <end position="224"/>
    </location>
</feature>
<dbReference type="PROSITE" id="PS51257">
    <property type="entry name" value="PROKAR_LIPOPROTEIN"/>
    <property type="match status" value="1"/>
</dbReference>
<keyword evidence="2" id="KW-0732">Signal</keyword>
<evidence type="ECO:0000256" key="2">
    <source>
        <dbReference type="SAM" id="SignalP"/>
    </source>
</evidence>
<protein>
    <submittedName>
        <fullName evidence="3">Conjugal transfer protein TraV</fullName>
    </submittedName>
</protein>
<dbReference type="RefSeq" id="WP_119594970.1">
    <property type="nucleotide sequence ID" value="NZ_QXFM01000145.1"/>
</dbReference>
<evidence type="ECO:0000313" key="3">
    <source>
        <dbReference type="EMBL" id="RIV79862.1"/>
    </source>
</evidence>
<evidence type="ECO:0000313" key="4">
    <source>
        <dbReference type="Proteomes" id="UP000265366"/>
    </source>
</evidence>
<keyword evidence="4" id="KW-1185">Reference proteome</keyword>
<feature type="chain" id="PRO_5017220205" evidence="2">
    <location>
        <begin position="22"/>
        <end position="251"/>
    </location>
</feature>
<name>A0A3A1P2I1_9SPHN</name>
<organism evidence="3 4">
    <name type="scientific">Aurantiacibacter xanthus</name>
    <dbReference type="NCBI Taxonomy" id="1784712"/>
    <lineage>
        <taxon>Bacteria</taxon>
        <taxon>Pseudomonadati</taxon>
        <taxon>Pseudomonadota</taxon>
        <taxon>Alphaproteobacteria</taxon>
        <taxon>Sphingomonadales</taxon>
        <taxon>Erythrobacteraceae</taxon>
        <taxon>Aurantiacibacter</taxon>
    </lineage>
</organism>
<dbReference type="EMBL" id="QXFM01000145">
    <property type="protein sequence ID" value="RIV79862.1"/>
    <property type="molecule type" value="Genomic_DNA"/>
</dbReference>
<dbReference type="OrthoDB" id="7408098at2"/>
<feature type="region of interest" description="Disordered" evidence="1">
    <location>
        <begin position="134"/>
        <end position="229"/>
    </location>
</feature>
<dbReference type="Proteomes" id="UP000265366">
    <property type="component" value="Unassembled WGS sequence"/>
</dbReference>
<sequence length="251" mass="26689">MRFPHRILASACLALLTSACATFGTNIEGDFTCRAPKGDCAPSHVIDARATGDMTATGSLENDYPATVPVAAGDQARTSERTLRIVFPAHVDETGTLHDDAVAWAVVENPRWAAELRRKVGEDTAPPLMRQLRRKLKAVQAQTEESGETHQGVAAEQPAKQPEAETFDLGQPFQPSSSLEDTPSASPLVLPSTAREAVAGAKAPAVEGFDMAQPPHDRAPRPSADKAPLIFPTIEAIEAAKNAAQAQKEPK</sequence>